<name>A0A6I3J9E5_9ACTN</name>
<reference evidence="1 2" key="1">
    <citation type="submission" date="2019-10" db="EMBL/GenBank/DDBJ databases">
        <title>Nocardioides novel species isolated from the excrement of Marmot.</title>
        <authorList>
            <person name="Zhang G."/>
        </authorList>
    </citation>
    <scope>NUCLEOTIDE SEQUENCE [LARGE SCALE GENOMIC DNA]</scope>
    <source>
        <strain evidence="2">zg-579</strain>
    </source>
</reference>
<organism evidence="1 2">
    <name type="scientific">Nocardioides marmotae</name>
    <dbReference type="NCBI Taxonomy" id="2663857"/>
    <lineage>
        <taxon>Bacteria</taxon>
        <taxon>Bacillati</taxon>
        <taxon>Actinomycetota</taxon>
        <taxon>Actinomycetes</taxon>
        <taxon>Propionibacteriales</taxon>
        <taxon>Nocardioidaceae</taxon>
        <taxon>Nocardioides</taxon>
    </lineage>
</organism>
<gene>
    <name evidence="1" type="ORF">GGQ22_02680</name>
</gene>
<sequence length="76" mass="8499">MARVRTLTESFGNSRVHPTEVDCSWQVVAAGGERLLQLSTYGSDNRRSEAKVSQTLQLDRASALMLRKIIDETFSL</sequence>
<proteinExistence type="predicted"/>
<dbReference type="RefSeq" id="WP_154613772.1">
    <property type="nucleotide sequence ID" value="NZ_CP053660.1"/>
</dbReference>
<dbReference type="Proteomes" id="UP000433406">
    <property type="component" value="Unassembled WGS sequence"/>
</dbReference>
<dbReference type="AlphaFoldDB" id="A0A6I3J9E5"/>
<protein>
    <submittedName>
        <fullName evidence="1">Uncharacterized protein</fullName>
    </submittedName>
</protein>
<evidence type="ECO:0000313" key="2">
    <source>
        <dbReference type="Proteomes" id="UP000433406"/>
    </source>
</evidence>
<keyword evidence="2" id="KW-1185">Reference proteome</keyword>
<accession>A0A6I3J9E5</accession>
<dbReference type="EMBL" id="WLCI01000003">
    <property type="protein sequence ID" value="MTB93978.1"/>
    <property type="molecule type" value="Genomic_DNA"/>
</dbReference>
<evidence type="ECO:0000313" key="1">
    <source>
        <dbReference type="EMBL" id="MTB93978.1"/>
    </source>
</evidence>
<comment type="caution">
    <text evidence="1">The sequence shown here is derived from an EMBL/GenBank/DDBJ whole genome shotgun (WGS) entry which is preliminary data.</text>
</comment>